<dbReference type="OrthoDB" id="9810365at2"/>
<feature type="domain" description="Zinc finger FPG/IleRS-type" evidence="16">
    <location>
        <begin position="898"/>
        <end position="925"/>
    </location>
</feature>
<comment type="function">
    <text evidence="12 14">Catalyzes the attachment of isoleucine to tRNA(Ile). As IleRS can inadvertently accommodate and process structurally similar amino acids such as valine, to avoid such errors it has two additional distinct tRNA(Ile)-dependent editing activities. One activity is designated as 'pretransfer' editing and involves the hydrolysis of activated Val-AMP. The other activity is designated 'posttransfer' editing and involves deacylation of mischarged Val-tRNA(Ile).</text>
</comment>
<evidence type="ECO:0000256" key="14">
    <source>
        <dbReference type="HAMAP-Rule" id="MF_02002"/>
    </source>
</evidence>
<accession>A0A4R1FKY2</accession>
<evidence type="ECO:0000256" key="12">
    <source>
        <dbReference type="ARBA" id="ARBA00025217"/>
    </source>
</evidence>
<feature type="binding site" evidence="14">
    <location>
        <position position="920"/>
    </location>
    <ligand>
        <name>Zn(2+)</name>
        <dbReference type="ChEBI" id="CHEBI:29105"/>
    </ligand>
</feature>
<gene>
    <name evidence="14" type="primary">ileS</name>
    <name evidence="18" type="ORF">EV694_2150</name>
</gene>
<feature type="short sequence motif" description="'KMSKS' region" evidence="14">
    <location>
        <begin position="604"/>
        <end position="608"/>
    </location>
</feature>
<evidence type="ECO:0000259" key="15">
    <source>
        <dbReference type="Pfam" id="PF00133"/>
    </source>
</evidence>
<reference evidence="18 19" key="1">
    <citation type="submission" date="2019-03" db="EMBL/GenBank/DDBJ databases">
        <title>Genomic Encyclopedia of Type Strains, Phase IV (KMG-IV): sequencing the most valuable type-strain genomes for metagenomic binning, comparative biology and taxonomic classification.</title>
        <authorList>
            <person name="Goeker M."/>
        </authorList>
    </citation>
    <scope>NUCLEOTIDE SEQUENCE [LARGE SCALE GENOMIC DNA]</scope>
    <source>
        <strain evidence="18 19">DSM 15534</strain>
    </source>
</reference>
<dbReference type="Gene3D" id="1.10.730.20">
    <property type="match status" value="1"/>
</dbReference>
<comment type="domain">
    <text evidence="14">IleRS has two distinct active sites: one for aminoacylation and one for editing. The misactivated valine is translocated from the active site to the editing site, which sterically excludes the correctly activated isoleucine. The single editing site contains two valyl binding pockets, one specific for each substrate (Val-AMP or Val-tRNA(Ile)).</text>
</comment>
<comment type="similarity">
    <text evidence="2 14">Belongs to the class-I aminoacyl-tRNA synthetase family. IleS type 1 subfamily.</text>
</comment>
<dbReference type="FunFam" id="1.10.730.20:FF:000001">
    <property type="entry name" value="Isoleucine--tRNA ligase"/>
    <property type="match status" value="1"/>
</dbReference>
<keyword evidence="10 14" id="KW-0648">Protein biosynthesis</keyword>
<keyword evidence="4 14" id="KW-0963">Cytoplasm</keyword>
<evidence type="ECO:0000256" key="3">
    <source>
        <dbReference type="ARBA" id="ARBA00011245"/>
    </source>
</evidence>
<dbReference type="NCBIfam" id="TIGR00392">
    <property type="entry name" value="ileS"/>
    <property type="match status" value="1"/>
</dbReference>
<evidence type="ECO:0000256" key="7">
    <source>
        <dbReference type="ARBA" id="ARBA00022741"/>
    </source>
</evidence>
<keyword evidence="7 14" id="KW-0547">Nucleotide-binding</keyword>
<dbReference type="PROSITE" id="PS00178">
    <property type="entry name" value="AA_TRNA_LIGASE_I"/>
    <property type="match status" value="1"/>
</dbReference>
<comment type="subunit">
    <text evidence="3 14">Monomer.</text>
</comment>
<comment type="caution">
    <text evidence="18">The sequence shown here is derived from an EMBL/GenBank/DDBJ whole genome shotgun (WGS) entry which is preliminary data.</text>
</comment>
<feature type="binding site" evidence="14">
    <location>
        <position position="903"/>
    </location>
    <ligand>
        <name>Zn(2+)</name>
        <dbReference type="ChEBI" id="CHEBI:29105"/>
    </ligand>
</feature>
<dbReference type="InterPro" id="IPR033708">
    <property type="entry name" value="Anticodon_Ile_BEm"/>
</dbReference>
<feature type="binding site" evidence="14">
    <location>
        <position position="900"/>
    </location>
    <ligand>
        <name>Zn(2+)</name>
        <dbReference type="ChEBI" id="CHEBI:29105"/>
    </ligand>
</feature>
<dbReference type="GO" id="GO:0006428">
    <property type="term" value="P:isoleucyl-tRNA aminoacylation"/>
    <property type="evidence" value="ECO:0007669"/>
    <property type="project" value="UniProtKB-UniRule"/>
</dbReference>
<dbReference type="AlphaFoldDB" id="A0A4R1FKY2"/>
<proteinExistence type="inferred from homology"/>
<dbReference type="GO" id="GO:0004822">
    <property type="term" value="F:isoleucine-tRNA ligase activity"/>
    <property type="evidence" value="ECO:0007669"/>
    <property type="project" value="UniProtKB-UniRule"/>
</dbReference>
<dbReference type="InterPro" id="IPR023585">
    <property type="entry name" value="Ile-tRNA-ligase_type1"/>
</dbReference>
<evidence type="ECO:0000256" key="9">
    <source>
        <dbReference type="ARBA" id="ARBA00022840"/>
    </source>
</evidence>
<evidence type="ECO:0000259" key="17">
    <source>
        <dbReference type="Pfam" id="PF08264"/>
    </source>
</evidence>
<dbReference type="InterPro" id="IPR013155">
    <property type="entry name" value="M/V/L/I-tRNA-synth_anticd-bd"/>
</dbReference>
<evidence type="ECO:0000256" key="11">
    <source>
        <dbReference type="ARBA" id="ARBA00023146"/>
    </source>
</evidence>
<evidence type="ECO:0000256" key="5">
    <source>
        <dbReference type="ARBA" id="ARBA00022598"/>
    </source>
</evidence>
<dbReference type="CDD" id="cd00818">
    <property type="entry name" value="IleRS_core"/>
    <property type="match status" value="1"/>
</dbReference>
<evidence type="ECO:0000259" key="16">
    <source>
        <dbReference type="Pfam" id="PF06827"/>
    </source>
</evidence>
<dbReference type="PRINTS" id="PR00984">
    <property type="entry name" value="TRNASYNTHILE"/>
</dbReference>
<comment type="subcellular location">
    <subcellularLocation>
        <location evidence="1 14">Cytoplasm</location>
    </subcellularLocation>
</comment>
<dbReference type="CDD" id="cd07960">
    <property type="entry name" value="Anticodon_Ia_Ile_BEm"/>
    <property type="match status" value="1"/>
</dbReference>
<dbReference type="GO" id="GO:0008270">
    <property type="term" value="F:zinc ion binding"/>
    <property type="evidence" value="ECO:0007669"/>
    <property type="project" value="UniProtKB-UniRule"/>
</dbReference>
<dbReference type="PANTHER" id="PTHR42765:SF1">
    <property type="entry name" value="ISOLEUCINE--TRNA LIGASE, MITOCHONDRIAL"/>
    <property type="match status" value="1"/>
</dbReference>
<dbReference type="FunFam" id="3.40.50.620:FF:000042">
    <property type="entry name" value="Isoleucine--tRNA ligase"/>
    <property type="match status" value="1"/>
</dbReference>
<evidence type="ECO:0000256" key="4">
    <source>
        <dbReference type="ARBA" id="ARBA00022490"/>
    </source>
</evidence>
<evidence type="ECO:0000256" key="6">
    <source>
        <dbReference type="ARBA" id="ARBA00022723"/>
    </source>
</evidence>
<evidence type="ECO:0000256" key="8">
    <source>
        <dbReference type="ARBA" id="ARBA00022833"/>
    </source>
</evidence>
<organism evidence="18 19">
    <name type="scientific">Volucribacter psittacicida</name>
    <dbReference type="NCBI Taxonomy" id="203482"/>
    <lineage>
        <taxon>Bacteria</taxon>
        <taxon>Pseudomonadati</taxon>
        <taxon>Pseudomonadota</taxon>
        <taxon>Gammaproteobacteria</taxon>
        <taxon>Pasteurellales</taxon>
        <taxon>Pasteurellaceae</taxon>
        <taxon>Volucribacter</taxon>
    </lineage>
</organism>
<dbReference type="EMBL" id="SMFT01000008">
    <property type="protein sequence ID" value="TCJ94012.1"/>
    <property type="molecule type" value="Genomic_DNA"/>
</dbReference>
<dbReference type="Pfam" id="PF08264">
    <property type="entry name" value="Anticodon_1"/>
    <property type="match status" value="1"/>
</dbReference>
<dbReference type="Pfam" id="PF06827">
    <property type="entry name" value="zf-FPG_IleRS"/>
    <property type="match status" value="1"/>
</dbReference>
<evidence type="ECO:0000313" key="18">
    <source>
        <dbReference type="EMBL" id="TCJ94012.1"/>
    </source>
</evidence>
<dbReference type="InterPro" id="IPR050081">
    <property type="entry name" value="Ile-tRNA_ligase"/>
</dbReference>
<comment type="cofactor">
    <cofactor evidence="14">
        <name>Zn(2+)</name>
        <dbReference type="ChEBI" id="CHEBI:29105"/>
    </cofactor>
    <text evidence="14">Binds 1 zinc ion per subunit.</text>
</comment>
<keyword evidence="11 14" id="KW-0030">Aminoacyl-tRNA synthetase</keyword>
<dbReference type="InterPro" id="IPR009080">
    <property type="entry name" value="tRNAsynth_Ia_anticodon-bd"/>
</dbReference>
<evidence type="ECO:0000256" key="13">
    <source>
        <dbReference type="ARBA" id="ARBA00048359"/>
    </source>
</evidence>
<dbReference type="InterPro" id="IPR009008">
    <property type="entry name" value="Val/Leu/Ile-tRNA-synth_edit"/>
</dbReference>
<dbReference type="Gene3D" id="3.40.50.620">
    <property type="entry name" value="HUPs"/>
    <property type="match status" value="2"/>
</dbReference>
<keyword evidence="8 14" id="KW-0862">Zinc</keyword>
<dbReference type="RefSeq" id="WP_132692290.1">
    <property type="nucleotide sequence ID" value="NZ_SMFT01000008.1"/>
</dbReference>
<dbReference type="InterPro" id="IPR002301">
    <property type="entry name" value="Ile-tRNA-ligase"/>
</dbReference>
<comment type="catalytic activity">
    <reaction evidence="13 14">
        <text>tRNA(Ile) + L-isoleucine + ATP = L-isoleucyl-tRNA(Ile) + AMP + diphosphate</text>
        <dbReference type="Rhea" id="RHEA:11060"/>
        <dbReference type="Rhea" id="RHEA-COMP:9666"/>
        <dbReference type="Rhea" id="RHEA-COMP:9695"/>
        <dbReference type="ChEBI" id="CHEBI:30616"/>
        <dbReference type="ChEBI" id="CHEBI:33019"/>
        <dbReference type="ChEBI" id="CHEBI:58045"/>
        <dbReference type="ChEBI" id="CHEBI:78442"/>
        <dbReference type="ChEBI" id="CHEBI:78528"/>
        <dbReference type="ChEBI" id="CHEBI:456215"/>
        <dbReference type="EC" id="6.1.1.5"/>
    </reaction>
</comment>
<dbReference type="SUPFAM" id="SSF47323">
    <property type="entry name" value="Anticodon-binding domain of a subclass of class I aminoacyl-tRNA synthetases"/>
    <property type="match status" value="1"/>
</dbReference>
<dbReference type="Gene3D" id="1.10.10.830">
    <property type="entry name" value="Ile-tRNA synthetase CP2 domain-like"/>
    <property type="match status" value="1"/>
</dbReference>
<dbReference type="HAMAP" id="MF_02002">
    <property type="entry name" value="Ile_tRNA_synth_type1"/>
    <property type="match status" value="1"/>
</dbReference>
<dbReference type="EC" id="6.1.1.5" evidence="14"/>
<dbReference type="GO" id="GO:0002161">
    <property type="term" value="F:aminoacyl-tRNA deacylase activity"/>
    <property type="evidence" value="ECO:0007669"/>
    <property type="project" value="InterPro"/>
</dbReference>
<keyword evidence="19" id="KW-1185">Reference proteome</keyword>
<evidence type="ECO:0000256" key="10">
    <source>
        <dbReference type="ARBA" id="ARBA00022917"/>
    </source>
</evidence>
<dbReference type="InterPro" id="IPR002300">
    <property type="entry name" value="aa-tRNA-synth_Ia"/>
</dbReference>
<dbReference type="GO" id="GO:0005829">
    <property type="term" value="C:cytosol"/>
    <property type="evidence" value="ECO:0007669"/>
    <property type="project" value="TreeGrafter"/>
</dbReference>
<keyword evidence="5 14" id="KW-0436">Ligase</keyword>
<dbReference type="SUPFAM" id="SSF52374">
    <property type="entry name" value="Nucleotidylyl transferase"/>
    <property type="match status" value="1"/>
</dbReference>
<sequence length="937" mass="106667">MSEIDYKNTLNLPETGFPMRGDLAKREPQMLKNWYDNNLYQKIRQATKGKKSFILHDGPPYANGAIHIGHAVNKILKDIIVKAKTASGYDSPYIPGWDCHGLPIELKVESLVGKPNQKVSAAEFRTACRHYATEQVEGQKKDFIRLGVLGDWDNPYLTMNFDTEANIIRTFAKAVANGHLYKGAKPVHWCLDCGSSLSEAEVEYEDKTSPSIYVRFTASDESGVEEKFHLLEKGQGKISALIWTTTPWTLPSNKAIAIHPDFEYQLVQFGDERVILVKELVETVAKTLGVEEFKILGIAYGSELEFLRFQHPFYAYDVPLILGEHVTTDGGTGLVHTAPDHGQEDYVVAQKYHISMAGLVGNDGKFIPSTEFFAGLGVFEANGAVLKKLEETGSLVKLEKIRHSYPHCWRHKTPIIFRATPQWFIGMESKGLRQQALNEIKQVRWIPDWGQARIEKMVENRPDWCISRQRTWGVPVPLFIHKQTEQLHPRTVELMEEVAKRVEQQGIQAWWDLEPAELLGEEAQDYCKVLDTLDVWFDSGSTYWSVVKNRPEFQGRDIDMYLEGSDQHRGWFMSSLMLSTATEGKAPYKQVLTHGFTVDGQGRKMSKSIGNIVTPQEVMDKFGGDILRLWVASTDYTGEMTVSDEILKRAADSYRRIRNTARFLLANLNGFDPKRDLVAPQDMVVLDRWAVDCALRTQQEIQKAYDNYQFHSVVQRLMKFCSIEMGSFYLDIIKDRQYTTKADSLARRSCQTALWHIAEALVRWIAPILSFTADEIWQYIPGERAEFVFTEEFYTGLFALDSQESMDDQYWQKVLEVRSEINRVLEQARNEKIIGSSLEAELTLYANDELADLLQKLADELRFVLITSKAEVKPLAQADVAEGEIQGLAVKVVRSQAEKCPRCWHYSDTIGTNPQHPTLCARCVENVDGKGEVRHFA</sequence>
<dbReference type="Pfam" id="PF00133">
    <property type="entry name" value="tRNA-synt_1"/>
    <property type="match status" value="1"/>
</dbReference>
<dbReference type="InterPro" id="IPR014729">
    <property type="entry name" value="Rossmann-like_a/b/a_fold"/>
</dbReference>
<feature type="domain" description="Aminoacyl-tRNA synthetase class Ia" evidence="15">
    <location>
        <begin position="29"/>
        <end position="642"/>
    </location>
</feature>
<dbReference type="SUPFAM" id="SSF50677">
    <property type="entry name" value="ValRS/IleRS/LeuRS editing domain"/>
    <property type="match status" value="1"/>
</dbReference>
<evidence type="ECO:0000313" key="19">
    <source>
        <dbReference type="Proteomes" id="UP000294702"/>
    </source>
</evidence>
<evidence type="ECO:0000256" key="1">
    <source>
        <dbReference type="ARBA" id="ARBA00004496"/>
    </source>
</evidence>
<dbReference type="PANTHER" id="PTHR42765">
    <property type="entry name" value="SOLEUCYL-TRNA SYNTHETASE"/>
    <property type="match status" value="1"/>
</dbReference>
<feature type="binding site" evidence="14">
    <location>
        <position position="923"/>
    </location>
    <ligand>
        <name>Zn(2+)</name>
        <dbReference type="ChEBI" id="CHEBI:29105"/>
    </ligand>
</feature>
<dbReference type="Proteomes" id="UP000294702">
    <property type="component" value="Unassembled WGS sequence"/>
</dbReference>
<protein>
    <recommendedName>
        <fullName evidence="14">Isoleucine--tRNA ligase</fullName>
        <ecNumber evidence="14">6.1.1.5</ecNumber>
    </recommendedName>
    <alternativeName>
        <fullName evidence="14">Isoleucyl-tRNA synthetase</fullName>
        <shortName evidence="14">IleRS</shortName>
    </alternativeName>
</protein>
<evidence type="ECO:0000256" key="2">
    <source>
        <dbReference type="ARBA" id="ARBA00006887"/>
    </source>
</evidence>
<name>A0A4R1FKY2_9PAST</name>
<dbReference type="Gene3D" id="3.90.740.10">
    <property type="entry name" value="Valyl/Leucyl/Isoleucyl-tRNA synthetase, editing domain"/>
    <property type="match status" value="1"/>
</dbReference>
<keyword evidence="9 14" id="KW-0067">ATP-binding</keyword>
<keyword evidence="6 14" id="KW-0479">Metal-binding</keyword>
<feature type="short sequence motif" description="'HIGH' region" evidence="14">
    <location>
        <begin position="60"/>
        <end position="70"/>
    </location>
</feature>
<dbReference type="GO" id="GO:0000049">
    <property type="term" value="F:tRNA binding"/>
    <property type="evidence" value="ECO:0007669"/>
    <property type="project" value="InterPro"/>
</dbReference>
<feature type="domain" description="Methionyl/Valyl/Leucyl/Isoleucyl-tRNA synthetase anticodon-binding" evidence="17">
    <location>
        <begin position="687"/>
        <end position="842"/>
    </location>
</feature>
<feature type="binding site" evidence="14">
    <location>
        <position position="607"/>
    </location>
    <ligand>
        <name>ATP</name>
        <dbReference type="ChEBI" id="CHEBI:30616"/>
    </ligand>
</feature>
<dbReference type="GO" id="GO:0005524">
    <property type="term" value="F:ATP binding"/>
    <property type="evidence" value="ECO:0007669"/>
    <property type="project" value="UniProtKB-UniRule"/>
</dbReference>
<feature type="binding site" evidence="14">
    <location>
        <position position="563"/>
    </location>
    <ligand>
        <name>L-isoleucyl-5'-AMP</name>
        <dbReference type="ChEBI" id="CHEBI:178002"/>
    </ligand>
</feature>
<dbReference type="InterPro" id="IPR001412">
    <property type="entry name" value="aa-tRNA-synth_I_CS"/>
</dbReference>
<dbReference type="InterPro" id="IPR010663">
    <property type="entry name" value="Znf_FPG/IleRS"/>
</dbReference>
<dbReference type="FunFam" id="3.40.50.620:FF:000048">
    <property type="entry name" value="Isoleucine--tRNA ligase"/>
    <property type="match status" value="1"/>
</dbReference>